<organism evidence="2 3">
    <name type="scientific">Pleuronectes platessa</name>
    <name type="common">European plaice</name>
    <dbReference type="NCBI Taxonomy" id="8262"/>
    <lineage>
        <taxon>Eukaryota</taxon>
        <taxon>Metazoa</taxon>
        <taxon>Chordata</taxon>
        <taxon>Craniata</taxon>
        <taxon>Vertebrata</taxon>
        <taxon>Euteleostomi</taxon>
        <taxon>Actinopterygii</taxon>
        <taxon>Neopterygii</taxon>
        <taxon>Teleostei</taxon>
        <taxon>Neoteleostei</taxon>
        <taxon>Acanthomorphata</taxon>
        <taxon>Carangaria</taxon>
        <taxon>Pleuronectiformes</taxon>
        <taxon>Pleuronectoidei</taxon>
        <taxon>Pleuronectidae</taxon>
        <taxon>Pleuronectes</taxon>
    </lineage>
</organism>
<name>A0A9N7UHH9_PLEPL</name>
<dbReference type="AlphaFoldDB" id="A0A9N7UHH9"/>
<dbReference type="EMBL" id="CADEAL010001225">
    <property type="protein sequence ID" value="CAB1430364.1"/>
    <property type="molecule type" value="Genomic_DNA"/>
</dbReference>
<reference evidence="2" key="1">
    <citation type="submission" date="2020-03" db="EMBL/GenBank/DDBJ databases">
        <authorList>
            <person name="Weist P."/>
        </authorList>
    </citation>
    <scope>NUCLEOTIDE SEQUENCE</scope>
</reference>
<protein>
    <submittedName>
        <fullName evidence="2">Uncharacterized protein</fullName>
    </submittedName>
</protein>
<evidence type="ECO:0000256" key="1">
    <source>
        <dbReference type="SAM" id="MobiDB-lite"/>
    </source>
</evidence>
<feature type="region of interest" description="Disordered" evidence="1">
    <location>
        <begin position="184"/>
        <end position="216"/>
    </location>
</feature>
<accession>A0A9N7UHH9</accession>
<keyword evidence="3" id="KW-1185">Reference proteome</keyword>
<comment type="caution">
    <text evidence="2">The sequence shown here is derived from an EMBL/GenBank/DDBJ whole genome shotgun (WGS) entry which is preliminary data.</text>
</comment>
<evidence type="ECO:0000313" key="3">
    <source>
        <dbReference type="Proteomes" id="UP001153269"/>
    </source>
</evidence>
<sequence length="234" mass="26238">MSELLTPSSHWTPLRAEPDEWDFSRCNLARSIHKLKKTPCHPFPPPRLPASYGCQSGEGVACSSFSIPLWAHQYGLQSLHGAAYLQSRRVSARPAARSAHAPNTRLLMLPKPRVALNVPPHGRTQLRNMLLDSSAGTFLTLRVISVYLLRRIPVTLTCHHHHHHHCHRSLPALHRREKNDSLIKPYSRNDLRDGHGTIKAGGASPGRQGDRWGHEAEQHPASMHLAFLADLKEK</sequence>
<feature type="compositionally biased region" description="Basic and acidic residues" evidence="1">
    <location>
        <begin position="184"/>
        <end position="196"/>
    </location>
</feature>
<dbReference type="Proteomes" id="UP001153269">
    <property type="component" value="Unassembled WGS sequence"/>
</dbReference>
<gene>
    <name evidence="2" type="ORF">PLEPLA_LOCUS18346</name>
</gene>
<evidence type="ECO:0000313" key="2">
    <source>
        <dbReference type="EMBL" id="CAB1430364.1"/>
    </source>
</evidence>
<proteinExistence type="predicted"/>